<dbReference type="InterPro" id="IPR027417">
    <property type="entry name" value="P-loop_NTPase"/>
</dbReference>
<protein>
    <submittedName>
        <fullName evidence="1">Uncharacterized protein</fullName>
    </submittedName>
</protein>
<dbReference type="SUPFAM" id="SSF48452">
    <property type="entry name" value="TPR-like"/>
    <property type="match status" value="1"/>
</dbReference>
<dbReference type="AlphaFoldDB" id="A0A7C8NTS1"/>
<dbReference type="EMBL" id="WIQW01000015">
    <property type="protein sequence ID" value="KAF3104872.1"/>
    <property type="molecule type" value="Genomic_DNA"/>
</dbReference>
<dbReference type="Proteomes" id="UP000480548">
    <property type="component" value="Unassembled WGS sequence"/>
</dbReference>
<evidence type="ECO:0000313" key="2">
    <source>
        <dbReference type="EMBL" id="KAF3137914.1"/>
    </source>
</evidence>
<gene>
    <name evidence="1" type="ORF">TWF102_002638</name>
    <name evidence="2" type="ORF">TWF703_004885</name>
</gene>
<evidence type="ECO:0000313" key="3">
    <source>
        <dbReference type="Proteomes" id="UP000475325"/>
    </source>
</evidence>
<dbReference type="SUPFAM" id="SSF52540">
    <property type="entry name" value="P-loop containing nucleoside triphosphate hydrolases"/>
    <property type="match status" value="1"/>
</dbReference>
<accession>A0A7C8NTS1</accession>
<sequence>MTTVGIVAAVVGIITGGGKAVKWLCRTIETIGDAPDSMITVMTKMQETVSIVNGLHQLLNSKSATDSAKPLLISVEQLENTIIGIMLCFSKLEKKMKFARDIENGNTKGLVRAKWLYHEKAIKELIERLNSHKISLSMMLQLLSIQSHVSEEKRLSLSMQIERSVQEDPDIQAHLKKRASVNLGAIHKSRNSNISLYDDEFNEIKDSGDFDPIMISSSGPEKKPRDYLGIATANPVDYETSKKIGSQINQPPGLGTRQINQSDFQEVLKRSRPYLRMHSLDPRASMVSREGSLRGVTYSIFSQQSIVTISNIAVYNLAISPSDLHNSDWYHFEGPKESVHRKPPPANFIRETRSSHSSSYVKHGASRIRPATSPDISISPQNALRFSSRDNSMRYPPTSPFLTGTRIGKSTEPIFYHPSSLARYNEFYQGDFFVKREEITGEILKKIRALKNTETPMIFLWGGFGCGKTTFALDFIKDLPHLSNVQNVQRIFISANRGRDIDCGLSHFATDSGTGFSIGNPPGIDEKAGATWSSSQTSQREAWATWNWLSITKDPWAIILDDVMDLGNISGWPPLNPRGTVIVTTRLRPPKGTAIAVEVGLFNEAQTIAVAQKYHSNYHKSTTKPADLRFLNHIQPRDLLPIEIPAFMKATADKNINLGDLVEFDTRERIRRECTVKQGYVVGTHGVNWSSDSRNRKPLYRAMWDDFSRRDKTWDIDMDSNRRLDSWSARRIMTDAAAFLFPSCCSLSRLRSAEQYFYKENRPQPSFSDHLRDSDLPIILLPDPSDQDTAKIPKLSQVSYISRMSSTRKAYIVRNLASWLLESFNSCGDSQIDFASTGLPHHTESLAKNFLFFVDLDTLTLEPYLDTCFEIVRVLRVLRTTLQLPSTNNEPSEILKLLVKILERIMRIVKEKLSSDYVQGKPEMSSHTVRYVSELADSLEFVGREQVKEGNHGVAVLCFQNAGRCYKALWQYEEEEEEFSANKSTLPDQSIRIYDQSNMHSCELSIAKCLEDQDKVQESIQYLQKTRREMGTPVNCVLGLFKYYEGNLHLSQQKYGDALFCYEAAGVSFTKCPQVCESRLAAIEGKRAQIFIQFGKWRRAINCLESALNYTPNHRNCEDERTLRQVAWINSKLAFANKELSSKIDDPNALTYGNSAWQAAKSLDHEAPKLVTTTLYLTAANHIWEYYNNLYQEFDPYSPHIRDCPELNSKLKLALGQCALETKLGSTKACTTPQPCGSLFDALRCSSNTYYVGNAV</sequence>
<dbReference type="Gene3D" id="1.25.40.10">
    <property type="entry name" value="Tetratricopeptide repeat domain"/>
    <property type="match status" value="1"/>
</dbReference>
<comment type="caution">
    <text evidence="1">The sequence shown here is derived from an EMBL/GenBank/DDBJ whole genome shotgun (WGS) entry which is preliminary data.</text>
</comment>
<proteinExistence type="predicted"/>
<dbReference type="Proteomes" id="UP000475325">
    <property type="component" value="Unassembled WGS sequence"/>
</dbReference>
<organism evidence="1 3">
    <name type="scientific">Orbilia oligospora</name>
    <name type="common">Nematode-trapping fungus</name>
    <name type="synonym">Arthrobotrys oligospora</name>
    <dbReference type="NCBI Taxonomy" id="2813651"/>
    <lineage>
        <taxon>Eukaryota</taxon>
        <taxon>Fungi</taxon>
        <taxon>Dikarya</taxon>
        <taxon>Ascomycota</taxon>
        <taxon>Pezizomycotina</taxon>
        <taxon>Orbiliomycetes</taxon>
        <taxon>Orbiliales</taxon>
        <taxon>Orbiliaceae</taxon>
        <taxon>Orbilia</taxon>
    </lineage>
</organism>
<reference evidence="3 4" key="1">
    <citation type="submission" date="2019-06" db="EMBL/GenBank/DDBJ databases">
        <authorList>
            <person name="Palmer J.M."/>
        </authorList>
    </citation>
    <scope>NUCLEOTIDE SEQUENCE [LARGE SCALE GENOMIC DNA]</scope>
    <source>
        <strain evidence="1 3">TWF102</strain>
        <strain evidence="2 4">TWF703</strain>
    </source>
</reference>
<dbReference type="Gene3D" id="3.40.50.300">
    <property type="entry name" value="P-loop containing nucleotide triphosphate hydrolases"/>
    <property type="match status" value="1"/>
</dbReference>
<dbReference type="InterPro" id="IPR011990">
    <property type="entry name" value="TPR-like_helical_dom_sf"/>
</dbReference>
<evidence type="ECO:0000313" key="4">
    <source>
        <dbReference type="Proteomes" id="UP000480548"/>
    </source>
</evidence>
<evidence type="ECO:0000313" key="1">
    <source>
        <dbReference type="EMBL" id="KAF3104872.1"/>
    </source>
</evidence>
<name>A0A7C8NTS1_ORBOL</name>
<dbReference type="EMBL" id="WIQZ01000024">
    <property type="protein sequence ID" value="KAF3137914.1"/>
    <property type="molecule type" value="Genomic_DNA"/>
</dbReference>